<dbReference type="RefSeq" id="WP_226542570.1">
    <property type="nucleotide sequence ID" value="NZ_CP129013.1"/>
</dbReference>
<evidence type="ECO:0000313" key="2">
    <source>
        <dbReference type="Proteomes" id="UP001197974"/>
    </source>
</evidence>
<evidence type="ECO:0000313" key="1">
    <source>
        <dbReference type="EMBL" id="WLR42583.1"/>
    </source>
</evidence>
<accession>A0ABY9JVR7</accession>
<dbReference type="EMBL" id="CP129013">
    <property type="protein sequence ID" value="WLR42583.1"/>
    <property type="molecule type" value="Genomic_DNA"/>
</dbReference>
<sequence length="228" mass="26930">MEQDLNKQLKMFTIEKIHQLTVLSADDQLINDWPVIKEFMDLFLEDRAVFQHLYDTYRYKLESIDIVSQDIDLYYRIENGKHTIAFLDKKLAFDEAFYVQFLSYSIEIMREVLPLGSVVELDPRFFESESASSATKVVITKRFIAPKNFQSYFPYAGVVYPVGQIKKEAEISFTYPLIKRVIHHGFKDEQEEAFELLMKKELILEKSMRSIEFSHVDMRKLQEAGEIR</sequence>
<proteinExistence type="predicted"/>
<name>A0ABY9JVR7_9BACI</name>
<dbReference type="Pfam" id="PF13780">
    <property type="entry name" value="DUF4176"/>
    <property type="match status" value="1"/>
</dbReference>
<organism evidence="1 2">
    <name type="scientific">Bacillus carboniphilus</name>
    <dbReference type="NCBI Taxonomy" id="86663"/>
    <lineage>
        <taxon>Bacteria</taxon>
        <taxon>Bacillati</taxon>
        <taxon>Bacillota</taxon>
        <taxon>Bacilli</taxon>
        <taxon>Bacillales</taxon>
        <taxon>Bacillaceae</taxon>
        <taxon>Bacillus</taxon>
    </lineage>
</organism>
<protein>
    <submittedName>
        <fullName evidence="1">DUF4176 domain-containing protein</fullName>
    </submittedName>
</protein>
<keyword evidence="2" id="KW-1185">Reference proteome</keyword>
<dbReference type="InterPro" id="IPR025233">
    <property type="entry name" value="DUF4176"/>
</dbReference>
<gene>
    <name evidence="1" type="ORF">LC087_18175</name>
</gene>
<reference evidence="1 2" key="1">
    <citation type="submission" date="2023-06" db="EMBL/GenBank/DDBJ databases">
        <title>Five Gram-positive bacteria isolated from mangrove sediments in Shenzhen, Guangdong, China.</title>
        <authorList>
            <person name="Yu S."/>
            <person name="Zheng W."/>
            <person name="Huang Y."/>
        </authorList>
    </citation>
    <scope>NUCLEOTIDE SEQUENCE [LARGE SCALE GENOMIC DNA]</scope>
    <source>
        <strain evidence="1 2">SaN35-3</strain>
    </source>
</reference>
<dbReference type="Proteomes" id="UP001197974">
    <property type="component" value="Chromosome"/>
</dbReference>